<evidence type="ECO:0000313" key="1">
    <source>
        <dbReference type="EMBL" id="KAI0050893.1"/>
    </source>
</evidence>
<organism evidence="1 2">
    <name type="scientific">Auriscalpium vulgare</name>
    <dbReference type="NCBI Taxonomy" id="40419"/>
    <lineage>
        <taxon>Eukaryota</taxon>
        <taxon>Fungi</taxon>
        <taxon>Dikarya</taxon>
        <taxon>Basidiomycota</taxon>
        <taxon>Agaricomycotina</taxon>
        <taxon>Agaricomycetes</taxon>
        <taxon>Russulales</taxon>
        <taxon>Auriscalpiaceae</taxon>
        <taxon>Auriscalpium</taxon>
    </lineage>
</organism>
<gene>
    <name evidence="1" type="ORF">FA95DRAFT_1486454</name>
</gene>
<dbReference type="Proteomes" id="UP000814033">
    <property type="component" value="Unassembled WGS sequence"/>
</dbReference>
<reference evidence="1" key="1">
    <citation type="submission" date="2021-02" db="EMBL/GenBank/DDBJ databases">
        <authorList>
            <consortium name="DOE Joint Genome Institute"/>
            <person name="Ahrendt S."/>
            <person name="Looney B.P."/>
            <person name="Miyauchi S."/>
            <person name="Morin E."/>
            <person name="Drula E."/>
            <person name="Courty P.E."/>
            <person name="Chicoki N."/>
            <person name="Fauchery L."/>
            <person name="Kohler A."/>
            <person name="Kuo A."/>
            <person name="Labutti K."/>
            <person name="Pangilinan J."/>
            <person name="Lipzen A."/>
            <person name="Riley R."/>
            <person name="Andreopoulos W."/>
            <person name="He G."/>
            <person name="Johnson J."/>
            <person name="Barry K.W."/>
            <person name="Grigoriev I.V."/>
            <person name="Nagy L."/>
            <person name="Hibbett D."/>
            <person name="Henrissat B."/>
            <person name="Matheny P.B."/>
            <person name="Labbe J."/>
            <person name="Martin F."/>
        </authorList>
    </citation>
    <scope>NUCLEOTIDE SEQUENCE</scope>
    <source>
        <strain evidence="1">FP105234-sp</strain>
    </source>
</reference>
<comment type="caution">
    <text evidence="1">The sequence shown here is derived from an EMBL/GenBank/DDBJ whole genome shotgun (WGS) entry which is preliminary data.</text>
</comment>
<name>A0ACB8S366_9AGAM</name>
<accession>A0ACB8S366</accession>
<keyword evidence="2" id="KW-1185">Reference proteome</keyword>
<proteinExistence type="predicted"/>
<protein>
    <submittedName>
        <fullName evidence="1">Uncharacterized protein</fullName>
    </submittedName>
</protein>
<dbReference type="EMBL" id="MU275857">
    <property type="protein sequence ID" value="KAI0050893.1"/>
    <property type="molecule type" value="Genomic_DNA"/>
</dbReference>
<reference evidence="1" key="2">
    <citation type="journal article" date="2022" name="New Phytol.">
        <title>Evolutionary transition to the ectomycorrhizal habit in the genomes of a hyperdiverse lineage of mushroom-forming fungi.</title>
        <authorList>
            <person name="Looney B."/>
            <person name="Miyauchi S."/>
            <person name="Morin E."/>
            <person name="Drula E."/>
            <person name="Courty P.E."/>
            <person name="Kohler A."/>
            <person name="Kuo A."/>
            <person name="LaButti K."/>
            <person name="Pangilinan J."/>
            <person name="Lipzen A."/>
            <person name="Riley R."/>
            <person name="Andreopoulos W."/>
            <person name="He G."/>
            <person name="Johnson J."/>
            <person name="Nolan M."/>
            <person name="Tritt A."/>
            <person name="Barry K.W."/>
            <person name="Grigoriev I.V."/>
            <person name="Nagy L.G."/>
            <person name="Hibbett D."/>
            <person name="Henrissat B."/>
            <person name="Matheny P.B."/>
            <person name="Labbe J."/>
            <person name="Martin F.M."/>
        </authorList>
    </citation>
    <scope>NUCLEOTIDE SEQUENCE</scope>
    <source>
        <strain evidence="1">FP105234-sp</strain>
    </source>
</reference>
<sequence>MLHRTVILYDIPGTACPDKSWSPNVWKVRFALNYKGIAHKTEWIEFPDIAAFAKRVGAAHTAVRHNGDLHYTTPILYDPATQRYISGSMAIVRHLERTYPDTPKLFPEGWEAFIALFDDAWMNKAVLPQLPLMVARTYGQLNEQSKGYFRRTREKTFKSKLEDIATPEKLPLLWTAFRDGLGEFDKFARASGESGVFFTGKQLTYADFIVAGWLVWTKRLWGADSREWQDLQEWHDGRWGKLMNEFAKLECVADSDGLKARFVPCSLLPCIALNEWRA</sequence>
<evidence type="ECO:0000313" key="2">
    <source>
        <dbReference type="Proteomes" id="UP000814033"/>
    </source>
</evidence>